<reference evidence="2 3" key="1">
    <citation type="submission" date="2018-08" db="EMBL/GenBank/DDBJ databases">
        <title>Actinomadura jelena sp. nov., a novel Actinomycete isolated from soil in Chad.</title>
        <authorList>
            <person name="Shi L."/>
        </authorList>
    </citation>
    <scope>NUCLEOTIDE SEQUENCE [LARGE SCALE GENOMIC DNA]</scope>
    <source>
        <strain evidence="2 3">NEAU-G17</strain>
    </source>
</reference>
<comment type="caution">
    <text evidence="2">The sequence shown here is derived from an EMBL/GenBank/DDBJ whole genome shotgun (WGS) entry which is preliminary data.</text>
</comment>
<dbReference type="RefSeq" id="WP_117359430.1">
    <property type="nucleotide sequence ID" value="NZ_QURH01000338.1"/>
</dbReference>
<organism evidence="2 3">
    <name type="scientific">Actinomadura logoneensis</name>
    <dbReference type="NCBI Taxonomy" id="2293572"/>
    <lineage>
        <taxon>Bacteria</taxon>
        <taxon>Bacillati</taxon>
        <taxon>Actinomycetota</taxon>
        <taxon>Actinomycetes</taxon>
        <taxon>Streptosporangiales</taxon>
        <taxon>Thermomonosporaceae</taxon>
        <taxon>Actinomadura</taxon>
    </lineage>
</organism>
<evidence type="ECO:0000313" key="3">
    <source>
        <dbReference type="Proteomes" id="UP000261811"/>
    </source>
</evidence>
<gene>
    <name evidence="2" type="ORF">DZF91_22465</name>
</gene>
<dbReference type="Pfam" id="PF04149">
    <property type="entry name" value="DUF397"/>
    <property type="match status" value="1"/>
</dbReference>
<dbReference type="Proteomes" id="UP000261811">
    <property type="component" value="Unassembled WGS sequence"/>
</dbReference>
<evidence type="ECO:0000259" key="1">
    <source>
        <dbReference type="Pfam" id="PF04149"/>
    </source>
</evidence>
<dbReference type="InterPro" id="IPR007278">
    <property type="entry name" value="DUF397"/>
</dbReference>
<sequence>MTKNYTGWRKSSHSDPDGNCVQAGRAMDGTVGVRDTKAPLTAPLLEFTPSDWRAVLTELRAH</sequence>
<feature type="domain" description="DUF397" evidence="1">
    <location>
        <begin position="7"/>
        <end position="60"/>
    </location>
</feature>
<dbReference type="AlphaFoldDB" id="A0A372JI23"/>
<dbReference type="EMBL" id="QURH01000338">
    <property type="protein sequence ID" value="RFU39436.1"/>
    <property type="molecule type" value="Genomic_DNA"/>
</dbReference>
<name>A0A372JI23_9ACTN</name>
<protein>
    <submittedName>
        <fullName evidence="2">DUF397 domain-containing protein</fullName>
    </submittedName>
</protein>
<evidence type="ECO:0000313" key="2">
    <source>
        <dbReference type="EMBL" id="RFU39436.1"/>
    </source>
</evidence>
<proteinExistence type="predicted"/>
<keyword evidence="3" id="KW-1185">Reference proteome</keyword>
<accession>A0A372JI23</accession>
<dbReference type="OrthoDB" id="5193787at2"/>